<dbReference type="EMBL" id="MLQR01000031">
    <property type="protein sequence ID" value="OIJ12466.1"/>
    <property type="molecule type" value="Genomic_DNA"/>
</dbReference>
<proteinExistence type="predicted"/>
<accession>A0A1S2LJC6</accession>
<dbReference type="AlphaFoldDB" id="A0A1S2LJC6"/>
<dbReference type="Proteomes" id="UP000179524">
    <property type="component" value="Unassembled WGS sequence"/>
</dbReference>
<dbReference type="OrthoDB" id="2426241at2"/>
<comment type="caution">
    <text evidence="2">The sequence shown here is derived from an EMBL/GenBank/DDBJ whole genome shotgun (WGS) entry which is preliminary data.</text>
</comment>
<evidence type="ECO:0000313" key="3">
    <source>
        <dbReference type="Proteomes" id="UP000179524"/>
    </source>
</evidence>
<dbReference type="RefSeq" id="WP_071310145.1">
    <property type="nucleotide sequence ID" value="NZ_MLQR01000031.1"/>
</dbReference>
<keyword evidence="1" id="KW-0732">Signal</keyword>
<reference evidence="2 3" key="1">
    <citation type="submission" date="2016-10" db="EMBL/GenBank/DDBJ databases">
        <title>Draft genome sequences of four alkaliphilic bacteria belonging to the Anaerobacillus genus.</title>
        <authorList>
            <person name="Bassil N.M."/>
            <person name="Lloyd J.R."/>
        </authorList>
    </citation>
    <scope>NUCLEOTIDE SEQUENCE [LARGE SCALE GENOMIC DNA]</scope>
    <source>
        <strain evidence="2 3">DSM 18345</strain>
    </source>
</reference>
<evidence type="ECO:0008006" key="4">
    <source>
        <dbReference type="Google" id="ProtNLM"/>
    </source>
</evidence>
<feature type="chain" id="PRO_5039672595" description="DUF4825 domain-containing protein" evidence="1">
    <location>
        <begin position="18"/>
        <end position="148"/>
    </location>
</feature>
<evidence type="ECO:0000313" key="2">
    <source>
        <dbReference type="EMBL" id="OIJ12466.1"/>
    </source>
</evidence>
<gene>
    <name evidence="2" type="ORF">BKP37_13590</name>
</gene>
<dbReference type="PROSITE" id="PS51257">
    <property type="entry name" value="PROKAR_LIPOPROTEIN"/>
    <property type="match status" value="1"/>
</dbReference>
<feature type="signal peptide" evidence="1">
    <location>
        <begin position="1"/>
        <end position="17"/>
    </location>
</feature>
<organism evidence="2 3">
    <name type="scientific">Anaerobacillus alkalilacustris</name>
    <dbReference type="NCBI Taxonomy" id="393763"/>
    <lineage>
        <taxon>Bacteria</taxon>
        <taxon>Bacillati</taxon>
        <taxon>Bacillota</taxon>
        <taxon>Bacilli</taxon>
        <taxon>Bacillales</taxon>
        <taxon>Bacillaceae</taxon>
        <taxon>Anaerobacillus</taxon>
    </lineage>
</organism>
<keyword evidence="3" id="KW-1185">Reference proteome</keyword>
<protein>
    <recommendedName>
        <fullName evidence="4">DUF4825 domain-containing protein</fullName>
    </recommendedName>
</protein>
<sequence>MKNSCLFLFLFSFFLFACGTGDTFHIEKNEKLNSNEIVQEVVEGEFILRVVSKKSSYKPYEQENIYAMLKYIGDNLKNEISHAASPFWFEITEKSRDVTIQPTQPLPLIYNTLKSGEWFKESFIKTGAHTEDSFVRDYFSNVVFPEVD</sequence>
<evidence type="ECO:0000256" key="1">
    <source>
        <dbReference type="SAM" id="SignalP"/>
    </source>
</evidence>
<name>A0A1S2LJC6_9BACI</name>